<accession>A0ABD1UBA1</accession>
<dbReference type="GO" id="GO:0016705">
    <property type="term" value="F:oxidoreductase activity, acting on paired donors, with incorporation or reduction of molecular oxygen"/>
    <property type="evidence" value="ECO:0007669"/>
    <property type="project" value="UniProtKB-ARBA"/>
</dbReference>
<keyword evidence="10" id="KW-1185">Reference proteome</keyword>
<gene>
    <name evidence="9" type="ORF">Fot_26184</name>
</gene>
<evidence type="ECO:0000256" key="5">
    <source>
        <dbReference type="ARBA" id="ARBA00022853"/>
    </source>
</evidence>
<dbReference type="InterPro" id="IPR007526">
    <property type="entry name" value="SWIRM"/>
</dbReference>
<comment type="similarity">
    <text evidence="2">Belongs to the flavin monoamine oxidase family.</text>
</comment>
<dbReference type="Gene3D" id="3.50.50.60">
    <property type="entry name" value="FAD/NAD(P)-binding domain"/>
    <property type="match status" value="2"/>
</dbReference>
<dbReference type="SUPFAM" id="SSF46689">
    <property type="entry name" value="Homeodomain-like"/>
    <property type="match status" value="1"/>
</dbReference>
<dbReference type="EMBL" id="JBFOLJ010000007">
    <property type="protein sequence ID" value="KAL2522261.1"/>
    <property type="molecule type" value="Genomic_DNA"/>
</dbReference>
<evidence type="ECO:0000256" key="1">
    <source>
        <dbReference type="ARBA" id="ARBA00001974"/>
    </source>
</evidence>
<keyword evidence="5" id="KW-0156">Chromatin regulator</keyword>
<feature type="compositionally biased region" description="Basic and acidic residues" evidence="7">
    <location>
        <begin position="913"/>
        <end position="922"/>
    </location>
</feature>
<name>A0ABD1UBA1_9LAMI</name>
<feature type="compositionally biased region" description="Basic residues" evidence="7">
    <location>
        <begin position="150"/>
        <end position="159"/>
    </location>
</feature>
<feature type="compositionally biased region" description="Basic and acidic residues" evidence="7">
    <location>
        <begin position="120"/>
        <end position="130"/>
    </location>
</feature>
<sequence>MEGEENKKMGSKRKLKPAEIAFDSDDDEPILSLLKLKGKRNKKTKSGLDDDGNKGKGIEKMVVEDEELGGMGDTLASFRRKLKGPKKDGGSDVIVGKHLGSNIVESSGQSFNGSAENDDSDAKLLLEVGEKNQVSSINESDGDGTVGKACKVKQKKSSTRSKASSRADKDGRESHNGLNNQRYGNNSLQDEKEGASGDESLEDSLFTYVQKVQSSIIRKSRGSLGLEQGKVTQTSNDGLISSSVAASDVLPPRVSVGESRSASKLVKKFPASDGSLHSAPENDAMQSNLIHQTADDSLPQFSNNVQGNLICNYSKLQETNEILRSNDAEDEASLKAVSGHSVSISVVQRSDSCFRACSGMITRVQDGKINFETTENHAGSAKDAHGSNHIFETSSGEFPNLNTKDCCLPPFQEPMIGVKHDKEDDLSHDVSKQAVSLKQIEKGRFDEVVPAGDSSDNLDSQLNAVPTSHIPSIYPQISSADGREVPEFCLDNISFNRECEDTSQHTDKSFPHKNLEQSTSLSECVRKMGGDVKSDHRINFDLSSKDFRQSPFNLSSSAADVPQAQQRSSSDSLIRIPGKCIEDMDIASVSSLEEDGQVSECRLSPVSAGGVHKYDVASHKKHQDESQKIGDHGLFSQASRSMSKDAYLKSRDLLSGNEEADGISSPSNLLDHDGICVEDIGSLADPEIKDNGLSVGQRTARNTKKHRHGDMAYEGDADWEILMHEQGFLVSHQVVDGDKPSKAREKFDLASTIIESENGKIAAVSAGLKARAVGPVEKIKFKEVLKRKGGLQEYLECRNHILSVWNKDVSRILPLDDFGVSDTPSMDEHPRNTLIRDIYTFLDQRGCINFGVASEKDKAENNSKHDLKLLKEEKFRENSGAPVADSEDGVSFILGRVKSSKTSTAGKNDNLSDDEKQAGKGKDVRFTNLQTRELSIPTVPEGCSPDDCQGNGYLDSNAKLPEGVLDLDYTGSIPSSEDENGRTLPAMCPDLISSVEADNGGSVPIMHSKSPKLYALSLSSTGDGLMQCDSEPRKRIIVVGAGPAGLTAARHMQRQGFDVTVLEARSRIGGRVFTDRSSFTVPVDLGASIITGVEADVATERRPDPSSLVCAQLGLELTVLNSDCPLYDTMTGQKVPAYLDEALEAEYNSLLDDMVLLVAEKGEYAMRMSLEEGLEYALKRRRMACSLRNQVDSESNKVLDTLMDSGKFGVDDEVIEAQGSKSEILCPLERRVMDWHFANLEYGCAALLKEVSLPYWNQDDDYGGFGGAHCMIKGGYSAVVESLGEGLSIHLNHVVTNISYCMKDSRSSDELSNKVKISTSNGKEFLGDAVLVTVPLGCLKVETIKFSPPLPQWKYLSIKRLGFGVLNKVVLEFPEVFWDDSIDYFGATAEDTDQRGRCFMFWNVKKTVGAPVLIALVVGKAAIDGQNMSPSDLVTHALVVLRKIFGEERVLDPVATVVTDWGRDPYSYGAYSYVAVGSSGEDYDILGRPVENCLFFAGEATCKEHPDTVGGAMMSGLREAIRIIDILSTGTDYTAEVESMEAARRRSASERSEIRDIITRLDAVELSSVLRKHSLEGTPILTRGSLLRDMFFTANTTAGRLHLAKELLNLPVGFLKTFAGTKEGLSTLNSWILDSMGKDGTQLLRHCVRLLVLVSTDLLAVRLSGIGKTVKEKVCVHTSRDIRAIASQLVSVWVEIFRKEKASNIGLRLLRQPNALDSSKSKSSLVSGKPPLCVPNAATENKGGPKVSASAVDQYPSSASTKKVSNRPVKAETRFDSKSEVKSSASHGSVGRQNAMEEENGDIPMTEEEKAAFAAAEAAREAALAAAEAYASSGAMYNTSPQLPKILSFHKFARREQYSHMDETDCRRNWSAGAIGRQDCLSEIDSRNCKVRDWSVDFSAAGVNLDSSKVSGDNHSQRSQSNEIANQLNFKEHSGESIAVDSSIFTKAWVDSAGSVGIKDYNAIDRWQCQAAAASSGFSHGTMHITDEEDSNMSSKLRLSKHDAPANESSASHVIVNKEKKDNQPRGAERIKQAVVDYVASLLMPLYKARKIDKEGYKSIMKKTATKVMEQTTDAEKAMSVFEFLDSKRKNKIRAFVDMLIERHMATKPGTK</sequence>
<dbReference type="InterPro" id="IPR036388">
    <property type="entry name" value="WH-like_DNA-bd_sf"/>
</dbReference>
<evidence type="ECO:0000256" key="2">
    <source>
        <dbReference type="ARBA" id="ARBA00005995"/>
    </source>
</evidence>
<dbReference type="Pfam" id="PF01593">
    <property type="entry name" value="Amino_oxidase"/>
    <property type="match status" value="1"/>
</dbReference>
<comment type="cofactor">
    <cofactor evidence="1">
        <name>FAD</name>
        <dbReference type="ChEBI" id="CHEBI:57692"/>
    </cofactor>
</comment>
<dbReference type="PRINTS" id="PR00419">
    <property type="entry name" value="ADXRDTASE"/>
</dbReference>
<dbReference type="InterPro" id="IPR009057">
    <property type="entry name" value="Homeodomain-like_sf"/>
</dbReference>
<dbReference type="SUPFAM" id="SSF51905">
    <property type="entry name" value="FAD/NAD(P)-binding domain"/>
    <property type="match status" value="1"/>
</dbReference>
<evidence type="ECO:0000256" key="3">
    <source>
        <dbReference type="ARBA" id="ARBA00022630"/>
    </source>
</evidence>
<feature type="region of interest" description="Disordered" evidence="7">
    <location>
        <begin position="38"/>
        <end position="72"/>
    </location>
</feature>
<dbReference type="PANTHER" id="PTHR10742">
    <property type="entry name" value="FLAVIN MONOAMINE OXIDASE"/>
    <property type="match status" value="1"/>
</dbReference>
<proteinExistence type="inferred from homology"/>
<keyword evidence="6" id="KW-0560">Oxidoreductase</keyword>
<dbReference type="InterPro" id="IPR036188">
    <property type="entry name" value="FAD/NAD-bd_sf"/>
</dbReference>
<feature type="region of interest" description="Disordered" evidence="7">
    <location>
        <begin position="553"/>
        <end position="572"/>
    </location>
</feature>
<evidence type="ECO:0000259" key="8">
    <source>
        <dbReference type="PROSITE" id="PS50934"/>
    </source>
</evidence>
<organism evidence="9 10">
    <name type="scientific">Forsythia ovata</name>
    <dbReference type="NCBI Taxonomy" id="205694"/>
    <lineage>
        <taxon>Eukaryota</taxon>
        <taxon>Viridiplantae</taxon>
        <taxon>Streptophyta</taxon>
        <taxon>Embryophyta</taxon>
        <taxon>Tracheophyta</taxon>
        <taxon>Spermatophyta</taxon>
        <taxon>Magnoliopsida</taxon>
        <taxon>eudicotyledons</taxon>
        <taxon>Gunneridae</taxon>
        <taxon>Pentapetalae</taxon>
        <taxon>asterids</taxon>
        <taxon>lamiids</taxon>
        <taxon>Lamiales</taxon>
        <taxon>Oleaceae</taxon>
        <taxon>Forsythieae</taxon>
        <taxon>Forsythia</taxon>
    </lineage>
</organism>
<feature type="region of interest" description="Disordered" evidence="7">
    <location>
        <begin position="901"/>
        <end position="922"/>
    </location>
</feature>
<feature type="compositionally biased region" description="Basic and acidic residues" evidence="7">
    <location>
        <begin position="165"/>
        <end position="175"/>
    </location>
</feature>
<dbReference type="Pfam" id="PF23030">
    <property type="entry name" value="SCAF11-like_C"/>
    <property type="match status" value="1"/>
</dbReference>
<feature type="compositionally biased region" description="Polar residues" evidence="7">
    <location>
        <begin position="103"/>
        <end position="115"/>
    </location>
</feature>
<dbReference type="Gene3D" id="1.10.10.10">
    <property type="entry name" value="Winged helix-like DNA-binding domain superfamily/Winged helix DNA-binding domain"/>
    <property type="match status" value="1"/>
</dbReference>
<dbReference type="GO" id="GO:0141052">
    <property type="term" value="F:histone H3 demethylase activity"/>
    <property type="evidence" value="ECO:0007669"/>
    <property type="project" value="UniProtKB-ARBA"/>
</dbReference>
<comment type="caution">
    <text evidence="9">The sequence shown here is derived from an EMBL/GenBank/DDBJ whole genome shotgun (WGS) entry which is preliminary data.</text>
</comment>
<reference evidence="10" key="1">
    <citation type="submission" date="2024-07" db="EMBL/GenBank/DDBJ databases">
        <title>Two chromosome-level genome assemblies of Korean endemic species Abeliophyllum distichum and Forsythia ovata (Oleaceae).</title>
        <authorList>
            <person name="Jang H."/>
        </authorList>
    </citation>
    <scope>NUCLEOTIDE SEQUENCE [LARGE SCALE GENOMIC DNA]</scope>
</reference>
<evidence type="ECO:0000313" key="9">
    <source>
        <dbReference type="EMBL" id="KAL2522261.1"/>
    </source>
</evidence>
<evidence type="ECO:0000256" key="7">
    <source>
        <dbReference type="SAM" id="MobiDB-lite"/>
    </source>
</evidence>
<evidence type="ECO:0000313" key="10">
    <source>
        <dbReference type="Proteomes" id="UP001604277"/>
    </source>
</evidence>
<feature type="compositionally biased region" description="Basic and acidic residues" evidence="7">
    <location>
        <begin position="1769"/>
        <end position="1781"/>
    </location>
</feature>
<dbReference type="InterPro" id="IPR057031">
    <property type="entry name" value="SFR19-like_C"/>
</dbReference>
<protein>
    <submittedName>
        <fullName evidence="9">Lysine-specific histone demethylase 1-like protein 3</fullName>
    </submittedName>
</protein>
<feature type="region of interest" description="Disordered" evidence="7">
    <location>
        <begin position="103"/>
        <end position="199"/>
    </location>
</feature>
<dbReference type="InterPro" id="IPR002937">
    <property type="entry name" value="Amino_oxidase"/>
</dbReference>
<evidence type="ECO:0000256" key="6">
    <source>
        <dbReference type="ARBA" id="ARBA00023002"/>
    </source>
</evidence>
<dbReference type="SUPFAM" id="SSF54373">
    <property type="entry name" value="FAD-linked reductases, C-terminal domain"/>
    <property type="match status" value="1"/>
</dbReference>
<feature type="compositionally biased region" description="Basic and acidic residues" evidence="7">
    <location>
        <begin position="46"/>
        <end position="63"/>
    </location>
</feature>
<dbReference type="PROSITE" id="PS50934">
    <property type="entry name" value="SWIRM"/>
    <property type="match status" value="1"/>
</dbReference>
<dbReference type="InterPro" id="IPR050281">
    <property type="entry name" value="Flavin_monoamine_oxidase"/>
</dbReference>
<dbReference type="Proteomes" id="UP001604277">
    <property type="component" value="Unassembled WGS sequence"/>
</dbReference>
<dbReference type="PANTHER" id="PTHR10742:SF410">
    <property type="entry name" value="LYSINE-SPECIFIC HISTONE DEMETHYLASE 2"/>
    <property type="match status" value="1"/>
</dbReference>
<keyword evidence="4" id="KW-0274">FAD</keyword>
<feature type="compositionally biased region" description="Polar residues" evidence="7">
    <location>
        <begin position="176"/>
        <end position="188"/>
    </location>
</feature>
<dbReference type="Pfam" id="PF04433">
    <property type="entry name" value="SWIRM"/>
    <property type="match status" value="1"/>
</dbReference>
<evidence type="ECO:0000256" key="4">
    <source>
        <dbReference type="ARBA" id="ARBA00022827"/>
    </source>
</evidence>
<dbReference type="Gene3D" id="3.90.660.10">
    <property type="match status" value="1"/>
</dbReference>
<feature type="domain" description="SWIRM" evidence="8">
    <location>
        <begin position="759"/>
        <end position="859"/>
    </location>
</feature>
<feature type="region of interest" description="Disordered" evidence="7">
    <location>
        <begin position="1"/>
        <end position="22"/>
    </location>
</feature>
<keyword evidence="3" id="KW-0285">Flavoprotein</keyword>
<feature type="region of interest" description="Disordered" evidence="7">
    <location>
        <begin position="1718"/>
        <end position="1799"/>
    </location>
</feature>